<protein>
    <submittedName>
        <fullName evidence="1">Uncharacterized protein</fullName>
    </submittedName>
</protein>
<dbReference type="RefSeq" id="WP_236496872.1">
    <property type="nucleotide sequence ID" value="NZ_CP091244.1"/>
</dbReference>
<gene>
    <name evidence="1" type="ORF">L2Y54_13915</name>
</gene>
<reference evidence="1" key="1">
    <citation type="journal article" date="2022" name="Microorganisms">
        <title>Two New Species of Filamentous Sulfur Bacteria of the Genus Thiothrix, Thiothrix winogradskyi sp. nov. and 'Candidatus Thiothrix sulfatifontis' sp. nov.</title>
        <authorList>
            <person name="Ravin N.V."/>
            <person name="Rossetti S."/>
            <person name="Beletsky A.V."/>
            <person name="Kadnikov V.V."/>
            <person name="Rudenko T.S."/>
            <person name="Smolyakov D.D."/>
            <person name="Moskvitina M.I."/>
            <person name="Gureeva M.V."/>
            <person name="Mardanov A.V."/>
            <person name="Grabovich M.Y."/>
        </authorList>
    </citation>
    <scope>NUCLEOTIDE SEQUENCE</scope>
    <source>
        <strain evidence="1">CT3</strain>
    </source>
</reference>
<proteinExistence type="predicted"/>
<dbReference type="EMBL" id="CP091244">
    <property type="protein sequence ID" value="UJS23034.1"/>
    <property type="molecule type" value="Genomic_DNA"/>
</dbReference>
<keyword evidence="2" id="KW-1185">Reference proteome</keyword>
<name>A0ABY3SWM4_9GAMM</name>
<evidence type="ECO:0000313" key="1">
    <source>
        <dbReference type="EMBL" id="UJS23034.1"/>
    </source>
</evidence>
<dbReference type="InterPro" id="IPR053913">
    <property type="entry name" value="NADAR-DarT1"/>
</dbReference>
<organism evidence="1 2">
    <name type="scientific">Thiothrix winogradskyi</name>
    <dbReference type="NCBI Taxonomy" id="96472"/>
    <lineage>
        <taxon>Bacteria</taxon>
        <taxon>Pseudomonadati</taxon>
        <taxon>Pseudomonadota</taxon>
        <taxon>Gammaproteobacteria</taxon>
        <taxon>Thiotrichales</taxon>
        <taxon>Thiotrichaceae</taxon>
        <taxon>Thiothrix</taxon>
    </lineage>
</organism>
<evidence type="ECO:0000313" key="2">
    <source>
        <dbReference type="Proteomes" id="UP001054801"/>
    </source>
</evidence>
<dbReference type="Proteomes" id="UP001054801">
    <property type="component" value="Chromosome"/>
</dbReference>
<accession>A0ABY3SWM4</accession>
<dbReference type="Pfam" id="PF22397">
    <property type="entry name" value="NADAR-DarT1"/>
    <property type="match status" value="1"/>
</dbReference>
<sequence>MATRPIFLPQKVGDLLVRTEFVDFVWSPGMAVTQKQKSISSLHAAAINNNLCTHPLEISSKSEIPLGVSLSAFNLKGSTRKRNQVFTVETLYQSSKVFERGGPYRDLLSASSRDAKKDDRIKESGRLIAFDLFGEKWPLEPKTAFYDWVYLNTLAKNDHLAEELGRYDAFTDIEFNPKKSINCQAYSVALFRALTMRSLIGDILGDRAAYFDIIGDRPVSNAVENTQSQSRLL</sequence>